<evidence type="ECO:0000313" key="6">
    <source>
        <dbReference type="EMBL" id="MBU9762622.1"/>
    </source>
</evidence>
<protein>
    <submittedName>
        <fullName evidence="6">ABC transporter substrate-binding protein</fullName>
    </submittedName>
</protein>
<dbReference type="PANTHER" id="PTHR30290:SF10">
    <property type="entry name" value="PERIPLASMIC OLIGOPEPTIDE-BINDING PROTEIN-RELATED"/>
    <property type="match status" value="1"/>
</dbReference>
<accession>A0ABS6KGE4</accession>
<dbReference type="PIRSF" id="PIRSF002741">
    <property type="entry name" value="MppA"/>
    <property type="match status" value="1"/>
</dbReference>
<keyword evidence="4" id="KW-0732">Signal</keyword>
<dbReference type="PANTHER" id="PTHR30290">
    <property type="entry name" value="PERIPLASMIC BINDING COMPONENT OF ABC TRANSPORTER"/>
    <property type="match status" value="1"/>
</dbReference>
<proteinExistence type="inferred from homology"/>
<dbReference type="CDD" id="cd08503">
    <property type="entry name" value="PBP2_NikA_DppA_OppA_like_17"/>
    <property type="match status" value="1"/>
</dbReference>
<dbReference type="PROSITE" id="PS51318">
    <property type="entry name" value="TAT"/>
    <property type="match status" value="1"/>
</dbReference>
<dbReference type="InterPro" id="IPR030678">
    <property type="entry name" value="Peptide/Ni-bd"/>
</dbReference>
<dbReference type="RefSeq" id="WP_217154594.1">
    <property type="nucleotide sequence ID" value="NZ_VOMB01000002.1"/>
</dbReference>
<evidence type="ECO:0000259" key="5">
    <source>
        <dbReference type="Pfam" id="PF00496"/>
    </source>
</evidence>
<sequence>MTHAAAVIPAAGVVTRRRFLGAAAGLSGAIALGACAPAAPARSTFTALYEGAGSTESIDPGVATMFVDEARIKHVYDGLFEPDSTMTPVPRLATSAEPNADGTRWRITLREARWHDGSPLTAEDVLFTFARILGRQAGPSPYIAASTLSQIDTGGCRAIDRRTVEIALATPSFDLSTLLASYGTRIVKNGTTDFSHPIGTGAFRFETFRPGREFVAARFDDHWGEPPRIEELRVLSAGSDARVAALRAGQADFADNLSPGAVRTLNDAADITVDAAPNSGILYFAMKTDRAPFAHPDVRRALMHLVDRRQLVTVALEGAGEVSDDVFGRGYRYYADDLAPHRHDPGKARDLLRRAGSSDLGFELFVAPVAHGFVEAAHLFREQAAEAGVTVRVVVGSKDTYYTEALTRGDMTMGQSGPLPIPYHFGSRLLSNAPKSYTRWADPEFDGLYHRAQLTRSDERRAALYHTMHEILHDRGGFIFWATTPWHTAHRAGWQGTPAGVPNSLDWARFDGVAPV</sequence>
<keyword evidence="3" id="KW-0813">Transport</keyword>
<comment type="similarity">
    <text evidence="2">Belongs to the bacterial solute-binding protein 5 family.</text>
</comment>
<dbReference type="EMBL" id="VOMB01000002">
    <property type="protein sequence ID" value="MBU9762622.1"/>
    <property type="molecule type" value="Genomic_DNA"/>
</dbReference>
<keyword evidence="7" id="KW-1185">Reference proteome</keyword>
<evidence type="ECO:0000256" key="3">
    <source>
        <dbReference type="ARBA" id="ARBA00022448"/>
    </source>
</evidence>
<comment type="caution">
    <text evidence="6">The sequence shown here is derived from an EMBL/GenBank/DDBJ whole genome shotgun (WGS) entry which is preliminary data.</text>
</comment>
<evidence type="ECO:0000313" key="7">
    <source>
        <dbReference type="Proteomes" id="UP000812982"/>
    </source>
</evidence>
<organism evidence="6 7">
    <name type="scientific">[Mycobacterium] fortunisiensis</name>
    <dbReference type="NCBI Taxonomy" id="2600579"/>
    <lineage>
        <taxon>Bacteria</taxon>
        <taxon>Bacillati</taxon>
        <taxon>Actinomycetota</taxon>
        <taxon>Actinomycetes</taxon>
        <taxon>Mycobacteriales</taxon>
        <taxon>Mycobacteriaceae</taxon>
        <taxon>Mycolicibacterium</taxon>
    </lineage>
</organism>
<dbReference type="InterPro" id="IPR000914">
    <property type="entry name" value="SBP_5_dom"/>
</dbReference>
<evidence type="ECO:0000256" key="4">
    <source>
        <dbReference type="ARBA" id="ARBA00022729"/>
    </source>
</evidence>
<name>A0ABS6KGE4_9MYCO</name>
<gene>
    <name evidence="6" type="ORF">FR943_01980</name>
</gene>
<feature type="domain" description="Solute-binding protein family 5" evidence="5">
    <location>
        <begin position="87"/>
        <end position="418"/>
    </location>
</feature>
<dbReference type="InterPro" id="IPR039424">
    <property type="entry name" value="SBP_5"/>
</dbReference>
<evidence type="ECO:0000256" key="2">
    <source>
        <dbReference type="ARBA" id="ARBA00005695"/>
    </source>
</evidence>
<dbReference type="Pfam" id="PF00496">
    <property type="entry name" value="SBP_bac_5"/>
    <property type="match status" value="1"/>
</dbReference>
<dbReference type="InterPro" id="IPR006311">
    <property type="entry name" value="TAT_signal"/>
</dbReference>
<evidence type="ECO:0000256" key="1">
    <source>
        <dbReference type="ARBA" id="ARBA00004196"/>
    </source>
</evidence>
<comment type="subcellular location">
    <subcellularLocation>
        <location evidence="1">Cell envelope</location>
    </subcellularLocation>
</comment>
<dbReference type="Proteomes" id="UP000812982">
    <property type="component" value="Unassembled WGS sequence"/>
</dbReference>
<reference evidence="6 7" key="1">
    <citation type="journal article" date="2021" name="Sci. Rep.">
        <title>Phenotypic and genomic hallmarks of a novel, potentially pathogenic rapidly growing Mycobacterium species related to the Mycobacterium fortuitum complex.</title>
        <authorList>
            <person name="Gharbi R."/>
            <person name="Khanna V."/>
            <person name="Frigui W."/>
            <person name="Mhenni B."/>
            <person name="Brosch R."/>
            <person name="Mardassi H."/>
        </authorList>
    </citation>
    <scope>NUCLEOTIDE SEQUENCE [LARGE SCALE GENOMIC DNA]</scope>
    <source>
        <strain evidence="6 7">TNTM28</strain>
    </source>
</reference>